<evidence type="ECO:0000256" key="3">
    <source>
        <dbReference type="ARBA" id="ARBA00023064"/>
    </source>
</evidence>
<gene>
    <name evidence="5" type="ordered locus">Hore_16280</name>
</gene>
<dbReference type="GO" id="GO:0006098">
    <property type="term" value="P:pentose-phosphate shunt"/>
    <property type="evidence" value="ECO:0007669"/>
    <property type="project" value="InterPro"/>
</dbReference>
<dbReference type="GO" id="GO:0004616">
    <property type="term" value="F:phosphogluconate dehydrogenase (decarboxylating) activity"/>
    <property type="evidence" value="ECO:0007669"/>
    <property type="project" value="UniProtKB-EC"/>
</dbReference>
<dbReference type="EMBL" id="CP001098">
    <property type="protein sequence ID" value="ACL70377.1"/>
    <property type="molecule type" value="Genomic_DNA"/>
</dbReference>
<dbReference type="Gene3D" id="3.40.50.720">
    <property type="entry name" value="NAD(P)-binding Rossmann-like Domain"/>
    <property type="match status" value="1"/>
</dbReference>
<evidence type="ECO:0000256" key="1">
    <source>
        <dbReference type="ARBA" id="ARBA00008419"/>
    </source>
</evidence>
<dbReference type="STRING" id="373903.Hore_16280"/>
<dbReference type="KEGG" id="hor:Hore_16280"/>
<evidence type="ECO:0000313" key="6">
    <source>
        <dbReference type="Proteomes" id="UP000000719"/>
    </source>
</evidence>
<name>B8CYK8_HALOH</name>
<dbReference type="SUPFAM" id="SSF48179">
    <property type="entry name" value="6-phosphogluconate dehydrogenase C-terminal domain-like"/>
    <property type="match status" value="1"/>
</dbReference>
<comment type="similarity">
    <text evidence="1">Belongs to the 6-phosphogluconate dehydrogenase family.</text>
</comment>
<sequence length="299" mass="33448">MRIGLVGLGRMGYNLALNLKEHGHEVVAYNRSKEKVKKAEKEGIEGAYSLEELVDKLRTRRVIWVMVPAGAPVEQVIDDLTPLLDRGDIIIDGGNSHYRDTLRRYKELKERGIHLVDAGTSGGVEGARHGACMMIGAEDEVFSYLEPVFKDINVDKGYLHTGRVGSGHFVKMVHNGIEYGMLQAIGEGFEVLKESDFDINYQEVARVWSHGSVIRGWLMELTEEAFKKDPELDEIRGIVHSSGEGLWTVEEALKLKVPVPIIAGSLFMRYRSQQEDSFAGKVIAALRNEFGGHKVEKKE</sequence>
<dbReference type="InterPro" id="IPR004849">
    <property type="entry name" value="6DGDH_YqeC"/>
</dbReference>
<dbReference type="InterPro" id="IPR008927">
    <property type="entry name" value="6-PGluconate_DH-like_C_sf"/>
</dbReference>
<feature type="domain" description="6-phosphogluconate dehydrogenase C-terminal" evidence="4">
    <location>
        <begin position="167"/>
        <end position="298"/>
    </location>
</feature>
<reference evidence="5 6" key="1">
    <citation type="journal article" date="2009" name="PLoS ONE">
        <title>Genome analysis of the anaerobic thermohalophilic bacterium Halothermothrix orenii.</title>
        <authorList>
            <person name="Mavromatis K."/>
            <person name="Ivanova N."/>
            <person name="Anderson I."/>
            <person name="Lykidis A."/>
            <person name="Hooper S.D."/>
            <person name="Sun H."/>
            <person name="Kunin V."/>
            <person name="Lapidus A."/>
            <person name="Hugenholtz P."/>
            <person name="Patel B."/>
            <person name="Kyrpides N.C."/>
        </authorList>
    </citation>
    <scope>NUCLEOTIDE SEQUENCE [LARGE SCALE GENOMIC DNA]</scope>
    <source>
        <strain evidence="6">H 168 / OCM 544 / DSM 9562</strain>
    </source>
</reference>
<dbReference type="eggNOG" id="COG1023">
    <property type="taxonomic scope" value="Bacteria"/>
</dbReference>
<accession>B8CYK8</accession>
<evidence type="ECO:0000313" key="5">
    <source>
        <dbReference type="EMBL" id="ACL70377.1"/>
    </source>
</evidence>
<dbReference type="InterPro" id="IPR006183">
    <property type="entry name" value="Pgluconate_DH"/>
</dbReference>
<dbReference type="SUPFAM" id="SSF51735">
    <property type="entry name" value="NAD(P)-binding Rossmann-fold domains"/>
    <property type="match status" value="1"/>
</dbReference>
<keyword evidence="6" id="KW-1185">Reference proteome</keyword>
<evidence type="ECO:0000259" key="4">
    <source>
        <dbReference type="SMART" id="SM01350"/>
    </source>
</evidence>
<dbReference type="AlphaFoldDB" id="B8CYK8"/>
<dbReference type="Proteomes" id="UP000000719">
    <property type="component" value="Chromosome"/>
</dbReference>
<protein>
    <submittedName>
        <fullName evidence="5">6-phosphogluconate dehydrogenase (Decarboxylating)</fullName>
        <ecNumber evidence="5">1.1.1.44</ecNumber>
    </submittedName>
</protein>
<dbReference type="EC" id="1.1.1.44" evidence="5"/>
<dbReference type="InterPro" id="IPR006184">
    <property type="entry name" value="6PGdom_BS"/>
</dbReference>
<dbReference type="InterPro" id="IPR006115">
    <property type="entry name" value="6PGDH_NADP-bd"/>
</dbReference>
<dbReference type="InterPro" id="IPR036291">
    <property type="entry name" value="NAD(P)-bd_dom_sf"/>
</dbReference>
<dbReference type="RefSeq" id="WP_012636560.1">
    <property type="nucleotide sequence ID" value="NC_011899.1"/>
</dbReference>
<dbReference type="PROSITE" id="PS00461">
    <property type="entry name" value="6PGD"/>
    <property type="match status" value="1"/>
</dbReference>
<dbReference type="NCBIfam" id="TIGR00872">
    <property type="entry name" value="gnd_rel"/>
    <property type="match status" value="1"/>
</dbReference>
<dbReference type="PANTHER" id="PTHR11811">
    <property type="entry name" value="6-PHOSPHOGLUCONATE DEHYDROGENASE"/>
    <property type="match status" value="1"/>
</dbReference>
<dbReference type="Gene3D" id="1.10.1040.10">
    <property type="entry name" value="N-(1-d-carboxylethyl)-l-norvaline Dehydrogenase, domain 2"/>
    <property type="match status" value="1"/>
</dbReference>
<dbReference type="HOGENOM" id="CLU_024540_0_0_9"/>
<dbReference type="PRINTS" id="PR00076">
    <property type="entry name" value="6PGDHDRGNASE"/>
</dbReference>
<dbReference type="Pfam" id="PF00393">
    <property type="entry name" value="6PGD"/>
    <property type="match status" value="1"/>
</dbReference>
<dbReference type="OrthoDB" id="9804542at2"/>
<dbReference type="GO" id="GO:0050661">
    <property type="term" value="F:NADP binding"/>
    <property type="evidence" value="ECO:0007669"/>
    <property type="project" value="InterPro"/>
</dbReference>
<dbReference type="Pfam" id="PF03446">
    <property type="entry name" value="NAD_binding_2"/>
    <property type="match status" value="1"/>
</dbReference>
<dbReference type="NCBIfam" id="NF007161">
    <property type="entry name" value="PRK09599.1"/>
    <property type="match status" value="1"/>
</dbReference>
<dbReference type="InterPro" id="IPR006114">
    <property type="entry name" value="6PGDH_C"/>
</dbReference>
<dbReference type="GO" id="GO:0019521">
    <property type="term" value="P:D-gluconate metabolic process"/>
    <property type="evidence" value="ECO:0007669"/>
    <property type="project" value="UniProtKB-KW"/>
</dbReference>
<evidence type="ECO:0000256" key="2">
    <source>
        <dbReference type="ARBA" id="ARBA00023002"/>
    </source>
</evidence>
<proteinExistence type="inferred from homology"/>
<dbReference type="InterPro" id="IPR013328">
    <property type="entry name" value="6PGD_dom2"/>
</dbReference>
<organism evidence="5 6">
    <name type="scientific">Halothermothrix orenii (strain H 168 / OCM 544 / DSM 9562)</name>
    <dbReference type="NCBI Taxonomy" id="373903"/>
    <lineage>
        <taxon>Bacteria</taxon>
        <taxon>Bacillati</taxon>
        <taxon>Bacillota</taxon>
        <taxon>Clostridia</taxon>
        <taxon>Halanaerobiales</taxon>
        <taxon>Halothermotrichaceae</taxon>
        <taxon>Halothermothrix</taxon>
    </lineage>
</organism>
<keyword evidence="3" id="KW-0311">Gluconate utilization</keyword>
<dbReference type="SMART" id="SM01350">
    <property type="entry name" value="6PGD"/>
    <property type="match status" value="1"/>
</dbReference>
<keyword evidence="2 5" id="KW-0560">Oxidoreductase</keyword>